<evidence type="ECO:0000313" key="6">
    <source>
        <dbReference type="EMBL" id="NFV81325.1"/>
    </source>
</evidence>
<evidence type="ECO:0000256" key="2">
    <source>
        <dbReference type="ARBA" id="ARBA00022963"/>
    </source>
</evidence>
<dbReference type="InterPro" id="IPR050301">
    <property type="entry name" value="NTE"/>
</dbReference>
<dbReference type="PANTHER" id="PTHR14226">
    <property type="entry name" value="NEUROPATHY TARGET ESTERASE/SWISS CHEESE D.MELANOGASTER"/>
    <property type="match status" value="1"/>
</dbReference>
<keyword evidence="7" id="KW-1185">Reference proteome</keyword>
<comment type="caution">
    <text evidence="6">The sequence shown here is derived from an EMBL/GenBank/DDBJ whole genome shotgun (WGS) entry which is preliminary data.</text>
</comment>
<feature type="active site" description="Nucleophile" evidence="4">
    <location>
        <position position="46"/>
    </location>
</feature>
<feature type="short sequence motif" description="GXGXXG" evidence="4">
    <location>
        <begin position="13"/>
        <end position="18"/>
    </location>
</feature>
<dbReference type="PANTHER" id="PTHR14226:SF78">
    <property type="entry name" value="SLR0060 PROTEIN"/>
    <property type="match status" value="1"/>
</dbReference>
<dbReference type="Pfam" id="PF01734">
    <property type="entry name" value="Patatin"/>
    <property type="match status" value="1"/>
</dbReference>
<dbReference type="EMBL" id="JAAIYP010000039">
    <property type="protein sequence ID" value="NFV81325.1"/>
    <property type="molecule type" value="Genomic_DNA"/>
</dbReference>
<organism evidence="6 7">
    <name type="scientific">Magnetospirillum aberrantis SpK</name>
    <dbReference type="NCBI Taxonomy" id="908842"/>
    <lineage>
        <taxon>Bacteria</taxon>
        <taxon>Pseudomonadati</taxon>
        <taxon>Pseudomonadota</taxon>
        <taxon>Alphaproteobacteria</taxon>
        <taxon>Rhodospirillales</taxon>
        <taxon>Rhodospirillaceae</taxon>
        <taxon>Magnetospirillum</taxon>
    </lineage>
</organism>
<feature type="short sequence motif" description="DGA/G" evidence="4">
    <location>
        <begin position="212"/>
        <end position="214"/>
    </location>
</feature>
<dbReference type="SUPFAM" id="SSF52151">
    <property type="entry name" value="FabD/lysophospholipase-like"/>
    <property type="match status" value="1"/>
</dbReference>
<proteinExistence type="predicted"/>
<evidence type="ECO:0000313" key="7">
    <source>
        <dbReference type="Proteomes" id="UP000480684"/>
    </source>
</evidence>
<dbReference type="PROSITE" id="PS51635">
    <property type="entry name" value="PNPLA"/>
    <property type="match status" value="1"/>
</dbReference>
<dbReference type="Proteomes" id="UP000480684">
    <property type="component" value="Unassembled WGS sequence"/>
</dbReference>
<sequence>MAKARRIALALQGGGAHGAFTWGVLEGLLDHVASGGIELAAASGASAGALNATALAYGLRQGTALPGPAAARSKRMAEAARSKLQELWENVARAAFWGGNPFVAAIGLSPGWNIDDSPAARWADMAVAGGVSDAGIGTYLNTVLSQVLPELPAILAMPEPGVPSVLVAATDIEECRRQLFVDGAVSPEALKASVCLPNTFQPVTIAGGTYWDGGYMGNPPLTPLVDCLRGGDCDDIVLVTVTPLHREGVPRGARQVMDRLSEITFSASLVHEVNAIETINRLIDADQIRPEAGYRRVNLHRIHADEEMTKLGVYSKDAPSWDFLRHLREVGQEAFKRLWPEVEAALGKTSSWDTRALCDQMIARQGLR</sequence>
<feature type="short sequence motif" description="GXSXG" evidence="4">
    <location>
        <begin position="44"/>
        <end position="48"/>
    </location>
</feature>
<evidence type="ECO:0000256" key="4">
    <source>
        <dbReference type="PROSITE-ProRule" id="PRU01161"/>
    </source>
</evidence>
<accession>A0A7C9QV69</accession>
<protein>
    <submittedName>
        <fullName evidence="6">Patatin-like phospholipase family protein</fullName>
    </submittedName>
</protein>
<dbReference type="GO" id="GO:0016787">
    <property type="term" value="F:hydrolase activity"/>
    <property type="evidence" value="ECO:0007669"/>
    <property type="project" value="UniProtKB-UniRule"/>
</dbReference>
<feature type="domain" description="PNPLA" evidence="5">
    <location>
        <begin position="9"/>
        <end position="225"/>
    </location>
</feature>
<keyword evidence="2 4" id="KW-0442">Lipid degradation</keyword>
<evidence type="ECO:0000256" key="3">
    <source>
        <dbReference type="ARBA" id="ARBA00023098"/>
    </source>
</evidence>
<keyword evidence="3 4" id="KW-0443">Lipid metabolism</keyword>
<feature type="active site" description="Proton acceptor" evidence="4">
    <location>
        <position position="212"/>
    </location>
</feature>
<keyword evidence="1 4" id="KW-0378">Hydrolase</keyword>
<dbReference type="RefSeq" id="WP_163681230.1">
    <property type="nucleotide sequence ID" value="NZ_JAAIYP010000039.1"/>
</dbReference>
<dbReference type="AlphaFoldDB" id="A0A7C9QV69"/>
<dbReference type="InterPro" id="IPR016035">
    <property type="entry name" value="Acyl_Trfase/lysoPLipase"/>
</dbReference>
<evidence type="ECO:0000256" key="1">
    <source>
        <dbReference type="ARBA" id="ARBA00022801"/>
    </source>
</evidence>
<gene>
    <name evidence="6" type="ORF">G4223_14505</name>
</gene>
<dbReference type="Gene3D" id="3.40.1090.10">
    <property type="entry name" value="Cytosolic phospholipase A2 catalytic domain"/>
    <property type="match status" value="2"/>
</dbReference>
<reference evidence="6 7" key="1">
    <citation type="submission" date="2020-02" db="EMBL/GenBank/DDBJ databases">
        <authorList>
            <person name="Dziuba M."/>
            <person name="Kuznetsov B."/>
            <person name="Mardanov A."/>
            <person name="Ravin N."/>
            <person name="Grouzdev D."/>
        </authorList>
    </citation>
    <scope>NUCLEOTIDE SEQUENCE [LARGE SCALE GENOMIC DNA]</scope>
    <source>
        <strain evidence="6 7">SpK</strain>
    </source>
</reference>
<dbReference type="InterPro" id="IPR002641">
    <property type="entry name" value="PNPLA_dom"/>
</dbReference>
<dbReference type="GO" id="GO:0016042">
    <property type="term" value="P:lipid catabolic process"/>
    <property type="evidence" value="ECO:0007669"/>
    <property type="project" value="UniProtKB-UniRule"/>
</dbReference>
<evidence type="ECO:0000259" key="5">
    <source>
        <dbReference type="PROSITE" id="PS51635"/>
    </source>
</evidence>
<name>A0A7C9QV69_9PROT</name>